<dbReference type="SFLD" id="SFLDS00003">
    <property type="entry name" value="Haloacid_Dehalogenase"/>
    <property type="match status" value="1"/>
</dbReference>
<dbReference type="Gene3D" id="3.40.50.1000">
    <property type="entry name" value="HAD superfamily/HAD-like"/>
    <property type="match status" value="1"/>
</dbReference>
<evidence type="ECO:0000256" key="5">
    <source>
        <dbReference type="ARBA" id="ARBA00022801"/>
    </source>
</evidence>
<feature type="binding site" evidence="7">
    <location>
        <position position="101"/>
    </location>
    <ligand>
        <name>Mg(2+)</name>
        <dbReference type="ChEBI" id="CHEBI:18420"/>
    </ligand>
</feature>
<dbReference type="EMBL" id="CM001376">
    <property type="protein sequence ID" value="EHM13210.1"/>
    <property type="molecule type" value="Genomic_DNA"/>
</dbReference>
<keyword evidence="9" id="KW-1185">Reference proteome</keyword>
<comment type="cofactor">
    <cofactor evidence="1 7">
        <name>Mg(2+)</name>
        <dbReference type="ChEBI" id="CHEBI:18420"/>
    </cofactor>
</comment>
<dbReference type="GO" id="GO:0008781">
    <property type="term" value="F:N-acylneuraminate cytidylyltransferase activity"/>
    <property type="evidence" value="ECO:0007669"/>
    <property type="project" value="TreeGrafter"/>
</dbReference>
<comment type="similarity">
    <text evidence="2">Belongs to the KdsC family.</text>
</comment>
<dbReference type="PANTHER" id="PTHR21485">
    <property type="entry name" value="HAD SUPERFAMILY MEMBERS CMAS AND KDSC"/>
    <property type="match status" value="1"/>
</dbReference>
<dbReference type="InterPro" id="IPR036412">
    <property type="entry name" value="HAD-like_sf"/>
</dbReference>
<evidence type="ECO:0000256" key="6">
    <source>
        <dbReference type="ARBA" id="ARBA00022842"/>
    </source>
</evidence>
<organism evidence="8 9">
    <name type="scientific">Jonquetella anthropi DSM 22815</name>
    <dbReference type="NCBI Taxonomy" id="885272"/>
    <lineage>
        <taxon>Bacteria</taxon>
        <taxon>Thermotogati</taxon>
        <taxon>Synergistota</taxon>
        <taxon>Synergistia</taxon>
        <taxon>Synergistales</taxon>
        <taxon>Dethiosulfovibrionaceae</taxon>
        <taxon>Jonquetella</taxon>
    </lineage>
</organism>
<dbReference type="InterPro" id="IPR010023">
    <property type="entry name" value="KdsC_fam"/>
</dbReference>
<evidence type="ECO:0000313" key="8">
    <source>
        <dbReference type="EMBL" id="EHM13210.1"/>
    </source>
</evidence>
<protein>
    <submittedName>
        <fullName evidence="8">3-deoxy-D-manno-octulosonate 8-phosphate phosphatase, YrbI family</fullName>
    </submittedName>
</protein>
<dbReference type="Proteomes" id="UP000003806">
    <property type="component" value="Chromosome"/>
</dbReference>
<dbReference type="NCBIfam" id="TIGR01670">
    <property type="entry name" value="KdsC-phosphatas"/>
    <property type="match status" value="1"/>
</dbReference>
<feature type="binding site" evidence="7">
    <location>
        <position position="8"/>
    </location>
    <ligand>
        <name>Mg(2+)</name>
        <dbReference type="ChEBI" id="CHEBI:18420"/>
    </ligand>
</feature>
<dbReference type="PIRSF" id="PIRSF006118">
    <property type="entry name" value="KDO8-P_Ptase"/>
    <property type="match status" value="1"/>
</dbReference>
<dbReference type="HOGENOM" id="CLU_106694_0_1_0"/>
<reference evidence="8 9" key="1">
    <citation type="submission" date="2011-11" db="EMBL/GenBank/DDBJ databases">
        <title>The Noncontiguous Finished genome of Jonquetella anthropi DSM 22815.</title>
        <authorList>
            <consortium name="US DOE Joint Genome Institute (JGI-PGF)"/>
            <person name="Lucas S."/>
            <person name="Copeland A."/>
            <person name="Lapidus A."/>
            <person name="Glavina del Rio T."/>
            <person name="Dalin E."/>
            <person name="Tice H."/>
            <person name="Bruce D."/>
            <person name="Goodwin L."/>
            <person name="Pitluck S."/>
            <person name="Peters L."/>
            <person name="Mikhailova N."/>
            <person name="Held B."/>
            <person name="Kyrpides N."/>
            <person name="Mavromatis K."/>
            <person name="Ivanova N."/>
            <person name="Markowitz V."/>
            <person name="Cheng J.-F."/>
            <person name="Hugenholtz P."/>
            <person name="Woyke T."/>
            <person name="Wu D."/>
            <person name="Gronow S."/>
            <person name="Wellnitz S."/>
            <person name="Brambilla E."/>
            <person name="Klenk H.-P."/>
            <person name="Eisen J.A."/>
        </authorList>
    </citation>
    <scope>NUCLEOTIDE SEQUENCE [LARGE SCALE GENOMIC DNA]</scope>
    <source>
        <strain evidence="8 9">DSM 22815</strain>
    </source>
</reference>
<dbReference type="PANTHER" id="PTHR21485:SF3">
    <property type="entry name" value="N-ACYLNEURAMINATE CYTIDYLYLTRANSFERASE"/>
    <property type="match status" value="1"/>
</dbReference>
<dbReference type="FunFam" id="3.40.50.1000:FF:000029">
    <property type="entry name" value="3-deoxy-D-manno-octulosonate 8-phosphate phosphatase KdsC"/>
    <property type="match status" value="1"/>
</dbReference>
<dbReference type="RefSeq" id="WP_008521202.1">
    <property type="nucleotide sequence ID" value="NZ_CM001376.1"/>
</dbReference>
<evidence type="ECO:0000256" key="4">
    <source>
        <dbReference type="ARBA" id="ARBA00022723"/>
    </source>
</evidence>
<evidence type="ECO:0000256" key="1">
    <source>
        <dbReference type="ARBA" id="ARBA00001946"/>
    </source>
</evidence>
<comment type="subunit">
    <text evidence="3">Homotetramer.</text>
</comment>
<evidence type="ECO:0000313" key="9">
    <source>
        <dbReference type="Proteomes" id="UP000003806"/>
    </source>
</evidence>
<accession>H0UKK1</accession>
<dbReference type="OrthoDB" id="9805604at2"/>
<keyword evidence="5" id="KW-0378">Hydrolase</keyword>
<evidence type="ECO:0000256" key="2">
    <source>
        <dbReference type="ARBA" id="ARBA00005893"/>
    </source>
</evidence>
<dbReference type="SFLD" id="SFLDG01136">
    <property type="entry name" value="C1.6:_Phosphoserine_Phosphatas"/>
    <property type="match status" value="1"/>
</dbReference>
<dbReference type="Pfam" id="PF08282">
    <property type="entry name" value="Hydrolase_3"/>
    <property type="match status" value="1"/>
</dbReference>
<dbReference type="GO" id="GO:0046872">
    <property type="term" value="F:metal ion binding"/>
    <property type="evidence" value="ECO:0007669"/>
    <property type="project" value="UniProtKB-KW"/>
</dbReference>
<feature type="binding site" evidence="7">
    <location>
        <position position="10"/>
    </location>
    <ligand>
        <name>substrate</name>
    </ligand>
</feature>
<dbReference type="STRING" id="885272.JonanDRAFT_0832"/>
<dbReference type="SUPFAM" id="SSF56784">
    <property type="entry name" value="HAD-like"/>
    <property type="match status" value="1"/>
</dbReference>
<dbReference type="GO" id="GO:0016788">
    <property type="term" value="F:hydrolase activity, acting on ester bonds"/>
    <property type="evidence" value="ECO:0007669"/>
    <property type="project" value="InterPro"/>
</dbReference>
<keyword evidence="6 7" id="KW-0460">Magnesium</keyword>
<sequence length="165" mass="17413">MFRLLALDVDGTLTDGGVFIDGAGHEFKRFHVRDGLGIAMFKGSGGTVALISARQSDATLARAKELGMKVVMNGKGEKLPALQELCRELGVSQSETAYVGDDLNDCACIRWAGFGAAVADAVSAAKEAADWITQSGGGFGAVREVTDELLRRNAAELQNEMLPHA</sequence>
<dbReference type="AlphaFoldDB" id="H0UKK1"/>
<name>H0UKK1_9BACT</name>
<gene>
    <name evidence="8" type="ORF">JonanDRAFT_0832</name>
</gene>
<dbReference type="SFLD" id="SFLDG01138">
    <property type="entry name" value="C1.6.2:_Deoxy-d-mannose-octulo"/>
    <property type="match status" value="1"/>
</dbReference>
<evidence type="ECO:0000256" key="7">
    <source>
        <dbReference type="PIRSR" id="PIRSR006118-2"/>
    </source>
</evidence>
<keyword evidence="4 7" id="KW-0479">Metal-binding</keyword>
<dbReference type="InterPro" id="IPR023214">
    <property type="entry name" value="HAD_sf"/>
</dbReference>
<dbReference type="InterPro" id="IPR050793">
    <property type="entry name" value="CMP-NeuNAc_synthase"/>
</dbReference>
<proteinExistence type="inferred from homology"/>
<evidence type="ECO:0000256" key="3">
    <source>
        <dbReference type="ARBA" id="ARBA00011881"/>
    </source>
</evidence>
<dbReference type="eggNOG" id="COG1778">
    <property type="taxonomic scope" value="Bacteria"/>
</dbReference>